<keyword evidence="9" id="KW-0418">Kinase</keyword>
<dbReference type="EMBL" id="CP053586">
    <property type="protein sequence ID" value="WNZ26103.1"/>
    <property type="molecule type" value="Genomic_DNA"/>
</dbReference>
<dbReference type="SMART" id="SM00220">
    <property type="entry name" value="S_TKc"/>
    <property type="match status" value="1"/>
</dbReference>
<feature type="region of interest" description="Disordered" evidence="7">
    <location>
        <begin position="708"/>
        <end position="727"/>
    </location>
</feature>
<dbReference type="GO" id="GO:0004672">
    <property type="term" value="F:protein kinase activity"/>
    <property type="evidence" value="ECO:0007669"/>
    <property type="project" value="InterPro"/>
</dbReference>
<dbReference type="SUPFAM" id="SSF56112">
    <property type="entry name" value="Protein kinase-like (PK-like)"/>
    <property type="match status" value="1"/>
</dbReference>
<evidence type="ECO:0000256" key="6">
    <source>
        <dbReference type="PROSITE-ProRule" id="PRU10141"/>
    </source>
</evidence>
<evidence type="ECO:0000256" key="1">
    <source>
        <dbReference type="ARBA" id="ARBA00022574"/>
    </source>
</evidence>
<dbReference type="Gene3D" id="3.30.200.20">
    <property type="entry name" value="Phosphorylase Kinase, domain 1"/>
    <property type="match status" value="1"/>
</dbReference>
<dbReference type="SUPFAM" id="SSF50978">
    <property type="entry name" value="WD40 repeat-like"/>
    <property type="match status" value="1"/>
</dbReference>
<dbReference type="InterPro" id="IPR019775">
    <property type="entry name" value="WD40_repeat_CS"/>
</dbReference>
<dbReference type="InterPro" id="IPR020472">
    <property type="entry name" value="WD40_PAC1"/>
</dbReference>
<feature type="repeat" description="WD" evidence="5">
    <location>
        <begin position="518"/>
        <end position="559"/>
    </location>
</feature>
<feature type="repeat" description="WD" evidence="5">
    <location>
        <begin position="559"/>
        <end position="600"/>
    </location>
</feature>
<evidence type="ECO:0000259" key="8">
    <source>
        <dbReference type="PROSITE" id="PS50011"/>
    </source>
</evidence>
<dbReference type="InterPro" id="IPR017441">
    <property type="entry name" value="Protein_kinase_ATP_BS"/>
</dbReference>
<evidence type="ECO:0000256" key="4">
    <source>
        <dbReference type="ARBA" id="ARBA00022840"/>
    </source>
</evidence>
<dbReference type="SMART" id="SM00320">
    <property type="entry name" value="WD40"/>
    <property type="match status" value="7"/>
</dbReference>
<keyword evidence="3 6" id="KW-0547">Nucleotide-binding</keyword>
<dbReference type="PRINTS" id="PR00320">
    <property type="entry name" value="GPROTEINBRPT"/>
</dbReference>
<gene>
    <name evidence="9" type="ORF">HJG54_26930</name>
</gene>
<feature type="repeat" description="WD" evidence="5">
    <location>
        <begin position="604"/>
        <end position="645"/>
    </location>
</feature>
<accession>A0AA97ARY5</accession>
<dbReference type="Pfam" id="PF00400">
    <property type="entry name" value="WD40"/>
    <property type="match status" value="2"/>
</dbReference>
<dbReference type="InterPro" id="IPR000719">
    <property type="entry name" value="Prot_kinase_dom"/>
</dbReference>
<dbReference type="InterPro" id="IPR001680">
    <property type="entry name" value="WD40_rpt"/>
</dbReference>
<evidence type="ECO:0000313" key="9">
    <source>
        <dbReference type="EMBL" id="WNZ26103.1"/>
    </source>
</evidence>
<dbReference type="GO" id="GO:0005524">
    <property type="term" value="F:ATP binding"/>
    <property type="evidence" value="ECO:0007669"/>
    <property type="project" value="UniProtKB-UniRule"/>
</dbReference>
<dbReference type="Pfam" id="PF25047">
    <property type="entry name" value="Beta-prop_TEP1_2nd"/>
    <property type="match status" value="1"/>
</dbReference>
<dbReference type="PROSITE" id="PS50011">
    <property type="entry name" value="PROTEIN_KINASE_DOM"/>
    <property type="match status" value="1"/>
</dbReference>
<dbReference type="InterPro" id="IPR008271">
    <property type="entry name" value="Ser/Thr_kinase_AS"/>
</dbReference>
<dbReference type="PROSITE" id="PS00108">
    <property type="entry name" value="PROTEIN_KINASE_ST"/>
    <property type="match status" value="1"/>
</dbReference>
<dbReference type="RefSeq" id="WP_316432297.1">
    <property type="nucleotide sequence ID" value="NZ_CP053586.1"/>
</dbReference>
<keyword evidence="9" id="KW-0808">Transferase</keyword>
<keyword evidence="2" id="KW-0677">Repeat</keyword>
<feature type="region of interest" description="Disordered" evidence="7">
    <location>
        <begin position="335"/>
        <end position="357"/>
    </location>
</feature>
<dbReference type="CDD" id="cd14014">
    <property type="entry name" value="STKc_PknB_like"/>
    <property type="match status" value="1"/>
</dbReference>
<dbReference type="InterPro" id="IPR011009">
    <property type="entry name" value="Kinase-like_dom_sf"/>
</dbReference>
<protein>
    <submittedName>
        <fullName evidence="9">Protein kinase</fullName>
    </submittedName>
</protein>
<dbReference type="CDD" id="cd00200">
    <property type="entry name" value="WD40"/>
    <property type="match status" value="1"/>
</dbReference>
<feature type="compositionally biased region" description="Polar residues" evidence="7">
    <location>
        <begin position="713"/>
        <end position="727"/>
    </location>
</feature>
<dbReference type="PROSITE" id="PS50082">
    <property type="entry name" value="WD_REPEATS_2"/>
    <property type="match status" value="6"/>
</dbReference>
<sequence length="727" mass="78096">MSQHSSHSWIGRSIGDQERYRLEQWLGGGGMGDVFLATDTRLGKPVALKLLKDTLAIDQDIDLKQRFERECAICAALKSVHIVQVSDYGVTTEGFPFYVMEYLQGQTLGQLLTNQSQLSIAQTCNIITQVCEGLELAHSGVVIWNRETNSSERIKVVHRDLKPDNILLVPTVLGELAKIIDFGIAKIHSLQTEYTTHTTVFLGTCHYAAPEQFNIYAEVDERTDIYSLGIILYEMLAGTDPFGLDFKNNRVTNNAWLAAHAEKTPRPLRSQPHCSHIPPALEAVVSRCLEKSPADRLASVTALKAALLAAQNSSASADTPANSVPANLVPANPVPVNPAPATTSVHSPSPLPPLSPPLPPSPLSRKLPWLVGSAAAILVASVYAVPLIRPGGQNSVSNNPNLSSITPSAIPASAESTSADPFALTETLSGSAPVRSVVLSPDGKTLISAGEERDSLQQRYPIKVWDIANQRVSQTLDGHTDVIQSLSLSNDGQLLASGGRDDQIHLWNLATGELSKTLSGHTAPIWSVALSADQQTLVSGSEDRTIRIWNLKTNQSRVLSEHIDTVYSVALSPDGRTIASASADKTIRLWDAKTGELLRTLGEPGGHRDVVSAVAFSPDGQMLVSAGWDGFVKLWNASTGQLLQTFEGHTDRVVTVAFIDPQMIASAGFDRTVKIWSTAGGQPTQTISAHSDQVLALASVAKRPLNGAGHEQTLASSSSDTTIKIWR</sequence>
<dbReference type="PANTHER" id="PTHR22847">
    <property type="entry name" value="WD40 REPEAT PROTEIN"/>
    <property type="match status" value="1"/>
</dbReference>
<evidence type="ECO:0000256" key="2">
    <source>
        <dbReference type="ARBA" id="ARBA00022737"/>
    </source>
</evidence>
<proteinExistence type="predicted"/>
<evidence type="ECO:0000256" key="7">
    <source>
        <dbReference type="SAM" id="MobiDB-lite"/>
    </source>
</evidence>
<evidence type="ECO:0000256" key="3">
    <source>
        <dbReference type="ARBA" id="ARBA00022741"/>
    </source>
</evidence>
<feature type="domain" description="Protein kinase" evidence="8">
    <location>
        <begin position="20"/>
        <end position="308"/>
    </location>
</feature>
<dbReference type="Pfam" id="PF00069">
    <property type="entry name" value="Pkinase"/>
    <property type="match status" value="1"/>
</dbReference>
<organism evidence="9">
    <name type="scientific">Leptolyngbya sp. NK1-12</name>
    <dbReference type="NCBI Taxonomy" id="2547451"/>
    <lineage>
        <taxon>Bacteria</taxon>
        <taxon>Bacillati</taxon>
        <taxon>Cyanobacteriota</taxon>
        <taxon>Cyanophyceae</taxon>
        <taxon>Leptolyngbyales</taxon>
        <taxon>Leptolyngbyaceae</taxon>
        <taxon>Leptolyngbya group</taxon>
        <taxon>Leptolyngbya</taxon>
    </lineage>
</organism>
<evidence type="ECO:0000256" key="5">
    <source>
        <dbReference type="PROSITE-ProRule" id="PRU00221"/>
    </source>
</evidence>
<reference evidence="9" key="1">
    <citation type="submission" date="2020-05" db="EMBL/GenBank/DDBJ databases">
        <authorList>
            <person name="Zhu T."/>
            <person name="Keshari N."/>
            <person name="Lu X."/>
        </authorList>
    </citation>
    <scope>NUCLEOTIDE SEQUENCE</scope>
    <source>
        <strain evidence="9">NK1-12</strain>
    </source>
</reference>
<dbReference type="InterPro" id="IPR036322">
    <property type="entry name" value="WD40_repeat_dom_sf"/>
</dbReference>
<dbReference type="PROSITE" id="PS00678">
    <property type="entry name" value="WD_REPEATS_1"/>
    <property type="match status" value="4"/>
</dbReference>
<dbReference type="Gene3D" id="2.130.10.10">
    <property type="entry name" value="YVTN repeat-like/Quinoprotein amine dehydrogenase"/>
    <property type="match status" value="3"/>
</dbReference>
<feature type="repeat" description="WD" evidence="5">
    <location>
        <begin position="476"/>
        <end position="517"/>
    </location>
</feature>
<feature type="repeat" description="WD" evidence="5">
    <location>
        <begin position="714"/>
        <end position="727"/>
    </location>
</feature>
<name>A0AA97ARY5_9CYAN</name>
<dbReference type="InterPro" id="IPR015943">
    <property type="entry name" value="WD40/YVTN_repeat-like_dom_sf"/>
</dbReference>
<dbReference type="Gene3D" id="1.10.510.10">
    <property type="entry name" value="Transferase(Phosphotransferase) domain 1"/>
    <property type="match status" value="1"/>
</dbReference>
<feature type="binding site" evidence="6">
    <location>
        <position position="49"/>
    </location>
    <ligand>
        <name>ATP</name>
        <dbReference type="ChEBI" id="CHEBI:30616"/>
    </ligand>
</feature>
<dbReference type="PROSITE" id="PS00107">
    <property type="entry name" value="PROTEIN_KINASE_ATP"/>
    <property type="match status" value="1"/>
</dbReference>
<keyword evidence="4 6" id="KW-0067">ATP-binding</keyword>
<dbReference type="InterPro" id="IPR056829">
    <property type="entry name" value="Beta-prop_TEP1_2nd"/>
</dbReference>
<keyword evidence="1 5" id="KW-0853">WD repeat</keyword>
<dbReference type="PROSITE" id="PS50294">
    <property type="entry name" value="WD_REPEATS_REGION"/>
    <property type="match status" value="6"/>
</dbReference>
<feature type="repeat" description="WD" evidence="5">
    <location>
        <begin position="646"/>
        <end position="686"/>
    </location>
</feature>
<dbReference type="PANTHER" id="PTHR22847:SF637">
    <property type="entry name" value="WD REPEAT DOMAIN 5B"/>
    <property type="match status" value="1"/>
</dbReference>
<dbReference type="AlphaFoldDB" id="A0AA97ARY5"/>